<dbReference type="PANTHER" id="PTHR11579:SF0">
    <property type="entry name" value="PROTEIN-L-ISOASPARTATE(D-ASPARTATE) O-METHYLTRANSFERASE"/>
    <property type="match status" value="1"/>
</dbReference>
<keyword evidence="7 13" id="KW-0808">Transferase</keyword>
<evidence type="ECO:0000256" key="9">
    <source>
        <dbReference type="ARBA" id="ARBA00030757"/>
    </source>
</evidence>
<dbReference type="CDD" id="cd02440">
    <property type="entry name" value="AdoMet_MTases"/>
    <property type="match status" value="1"/>
</dbReference>
<dbReference type="SUPFAM" id="SSF53335">
    <property type="entry name" value="S-adenosyl-L-methionine-dependent methyltransferases"/>
    <property type="match status" value="1"/>
</dbReference>
<name>A0A1H0X2C9_9ACTN</name>
<dbReference type="Proteomes" id="UP000199497">
    <property type="component" value="Unassembled WGS sequence"/>
</dbReference>
<evidence type="ECO:0000256" key="1">
    <source>
        <dbReference type="ARBA" id="ARBA00004496"/>
    </source>
</evidence>
<gene>
    <name evidence="13" type="ORF">SAMN04487905_12328</name>
</gene>
<dbReference type="InterPro" id="IPR029063">
    <property type="entry name" value="SAM-dependent_MTases_sf"/>
</dbReference>
<feature type="region of interest" description="Disordered" evidence="12">
    <location>
        <begin position="243"/>
        <end position="270"/>
    </location>
</feature>
<evidence type="ECO:0000256" key="10">
    <source>
        <dbReference type="ARBA" id="ARBA00031323"/>
    </source>
</evidence>
<evidence type="ECO:0000256" key="4">
    <source>
        <dbReference type="ARBA" id="ARBA00013346"/>
    </source>
</evidence>
<evidence type="ECO:0000256" key="2">
    <source>
        <dbReference type="ARBA" id="ARBA00005369"/>
    </source>
</evidence>
<evidence type="ECO:0000256" key="12">
    <source>
        <dbReference type="SAM" id="MobiDB-lite"/>
    </source>
</evidence>
<dbReference type="RefSeq" id="WP_092604689.1">
    <property type="nucleotide sequence ID" value="NZ_FNJR01000023.1"/>
</dbReference>
<feature type="compositionally biased region" description="Low complexity" evidence="12">
    <location>
        <begin position="258"/>
        <end position="268"/>
    </location>
</feature>
<evidence type="ECO:0000256" key="8">
    <source>
        <dbReference type="ARBA" id="ARBA00022691"/>
    </source>
</evidence>
<dbReference type="InterPro" id="IPR000682">
    <property type="entry name" value="PCMT"/>
</dbReference>
<dbReference type="STRING" id="405564.SAMN04487905_12328"/>
<reference evidence="14" key="1">
    <citation type="submission" date="2016-10" db="EMBL/GenBank/DDBJ databases">
        <authorList>
            <person name="Varghese N."/>
            <person name="Submissions S."/>
        </authorList>
    </citation>
    <scope>NUCLEOTIDE SEQUENCE [LARGE SCALE GENOMIC DNA]</scope>
    <source>
        <strain evidence="14">DSM 46732</strain>
    </source>
</reference>
<dbReference type="Gene3D" id="3.40.50.150">
    <property type="entry name" value="Vaccinia Virus protein VP39"/>
    <property type="match status" value="1"/>
</dbReference>
<evidence type="ECO:0000256" key="7">
    <source>
        <dbReference type="ARBA" id="ARBA00022679"/>
    </source>
</evidence>
<evidence type="ECO:0000313" key="14">
    <source>
        <dbReference type="Proteomes" id="UP000199497"/>
    </source>
</evidence>
<proteinExistence type="inferred from homology"/>
<evidence type="ECO:0000256" key="11">
    <source>
        <dbReference type="ARBA" id="ARBA00031350"/>
    </source>
</evidence>
<comment type="subcellular location">
    <subcellularLocation>
        <location evidence="1">Cytoplasm</location>
    </subcellularLocation>
</comment>
<evidence type="ECO:0000256" key="3">
    <source>
        <dbReference type="ARBA" id="ARBA00011890"/>
    </source>
</evidence>
<comment type="similarity">
    <text evidence="2">Belongs to the methyltransferase superfamily. L-isoaspartyl/D-aspartyl protein methyltransferase family.</text>
</comment>
<dbReference type="GO" id="GO:0005737">
    <property type="term" value="C:cytoplasm"/>
    <property type="evidence" value="ECO:0007669"/>
    <property type="project" value="UniProtKB-SubCell"/>
</dbReference>
<dbReference type="GO" id="GO:0004719">
    <property type="term" value="F:protein-L-isoaspartate (D-aspartate) O-methyltransferase activity"/>
    <property type="evidence" value="ECO:0007669"/>
    <property type="project" value="UniProtKB-EC"/>
</dbReference>
<keyword evidence="6 13" id="KW-0489">Methyltransferase</keyword>
<protein>
    <recommendedName>
        <fullName evidence="4">Protein-L-isoaspartate O-methyltransferase</fullName>
        <ecNumber evidence="3">2.1.1.77</ecNumber>
    </recommendedName>
    <alternativeName>
        <fullName evidence="11">L-isoaspartyl protein carboxyl methyltransferase</fullName>
    </alternativeName>
    <alternativeName>
        <fullName evidence="9">Protein L-isoaspartyl methyltransferase</fullName>
    </alternativeName>
    <alternativeName>
        <fullName evidence="10">Protein-beta-aspartate methyltransferase</fullName>
    </alternativeName>
</protein>
<dbReference type="Pfam" id="PF01135">
    <property type="entry name" value="PCMT"/>
    <property type="match status" value="1"/>
</dbReference>
<keyword evidence="5" id="KW-0963">Cytoplasm</keyword>
<dbReference type="AlphaFoldDB" id="A0A1H0X2C9"/>
<dbReference type="EC" id="2.1.1.77" evidence="3"/>
<feature type="non-terminal residue" evidence="13">
    <location>
        <position position="383"/>
    </location>
</feature>
<dbReference type="PANTHER" id="PTHR11579">
    <property type="entry name" value="PROTEIN-L-ISOASPARTATE O-METHYLTRANSFERASE"/>
    <property type="match status" value="1"/>
</dbReference>
<dbReference type="GO" id="GO:0032259">
    <property type="term" value="P:methylation"/>
    <property type="evidence" value="ECO:0007669"/>
    <property type="project" value="UniProtKB-KW"/>
</dbReference>
<evidence type="ECO:0000256" key="6">
    <source>
        <dbReference type="ARBA" id="ARBA00022603"/>
    </source>
</evidence>
<dbReference type="OrthoDB" id="5143400at2"/>
<evidence type="ECO:0000256" key="5">
    <source>
        <dbReference type="ARBA" id="ARBA00022490"/>
    </source>
</evidence>
<dbReference type="EMBL" id="FNJR01000023">
    <property type="protein sequence ID" value="SDP97117.1"/>
    <property type="molecule type" value="Genomic_DNA"/>
</dbReference>
<accession>A0A1H0X2C9</accession>
<keyword evidence="14" id="KW-1185">Reference proteome</keyword>
<evidence type="ECO:0000313" key="13">
    <source>
        <dbReference type="EMBL" id="SDP97117.1"/>
    </source>
</evidence>
<sequence>MTTHLDTDWIWRAQRLADELEARGDLTDPVWKAAVAAVPRHVLVPEAHQQDSTGTWQRLTTDTGEGLELTYSPTTLVTQLTDHGSHREATSSGTKPDLILRMLETLDVHDGHTVLAVGTGTGYTTALLTHRLGDREVYSVDIDPALVEAARERLARLGHHPTLACRDGADGLPEHAPYDRIIATCSVPRVPWNWAEQLTPGGTVLVNVMPAAINAGGLALLHRRGDRLEGRFSSRWASFMGMRGAAPTTPGEHRAPDTSSPRSRTTTTPPTPWWDNRVVWLLAQFHGLPDGVTIGMRLDPDTGRPAAATMTAPDGSTTDITLTTTNNRYEVTETGPTPLWEPVEHAHQTWLTHGKPDWPRLGITATQHHQRLWIDHPHNPTHW</sequence>
<keyword evidence="8" id="KW-0949">S-adenosyl-L-methionine</keyword>
<organism evidence="13 14">
    <name type="scientific">Actinopolyspora xinjiangensis</name>
    <dbReference type="NCBI Taxonomy" id="405564"/>
    <lineage>
        <taxon>Bacteria</taxon>
        <taxon>Bacillati</taxon>
        <taxon>Actinomycetota</taxon>
        <taxon>Actinomycetes</taxon>
        <taxon>Actinopolysporales</taxon>
        <taxon>Actinopolysporaceae</taxon>
        <taxon>Actinopolyspora</taxon>
    </lineage>
</organism>